<dbReference type="AlphaFoldDB" id="A0A3B0TYR9"/>
<gene>
    <name evidence="2" type="ORF">MNBD_BACTEROID01-560</name>
</gene>
<dbReference type="InterPro" id="IPR036278">
    <property type="entry name" value="Sialidase_sf"/>
</dbReference>
<dbReference type="Gene3D" id="2.120.10.10">
    <property type="match status" value="1"/>
</dbReference>
<accession>A0A3B0TYR9</accession>
<feature type="domain" description="Sialidase" evidence="1">
    <location>
        <begin position="56"/>
        <end position="329"/>
    </location>
</feature>
<reference evidence="2" key="1">
    <citation type="submission" date="2018-06" db="EMBL/GenBank/DDBJ databases">
        <authorList>
            <person name="Zhirakovskaya E."/>
        </authorList>
    </citation>
    <scope>NUCLEOTIDE SEQUENCE</scope>
</reference>
<dbReference type="SUPFAM" id="SSF50939">
    <property type="entry name" value="Sialidases"/>
    <property type="match status" value="1"/>
</dbReference>
<protein>
    <submittedName>
        <fullName evidence="2">Cell surface protein</fullName>
    </submittedName>
</protein>
<name>A0A3B0TYR9_9ZZZZ</name>
<evidence type="ECO:0000313" key="2">
    <source>
        <dbReference type="EMBL" id="VAW13684.1"/>
    </source>
</evidence>
<dbReference type="PANTHER" id="PTHR43752">
    <property type="entry name" value="BNR/ASP-BOX REPEAT FAMILY PROTEIN"/>
    <property type="match status" value="1"/>
</dbReference>
<proteinExistence type="predicted"/>
<organism evidence="2">
    <name type="scientific">hydrothermal vent metagenome</name>
    <dbReference type="NCBI Taxonomy" id="652676"/>
    <lineage>
        <taxon>unclassified sequences</taxon>
        <taxon>metagenomes</taxon>
        <taxon>ecological metagenomes</taxon>
    </lineage>
</organism>
<evidence type="ECO:0000259" key="1">
    <source>
        <dbReference type="Pfam" id="PF13088"/>
    </source>
</evidence>
<dbReference type="PROSITE" id="PS51257">
    <property type="entry name" value="PROKAR_LIPOPROTEIN"/>
    <property type="match status" value="1"/>
</dbReference>
<dbReference type="PANTHER" id="PTHR43752:SF2">
    <property type="entry name" value="BNR_ASP-BOX REPEAT FAMILY PROTEIN"/>
    <property type="match status" value="1"/>
</dbReference>
<dbReference type="InterPro" id="IPR011040">
    <property type="entry name" value="Sialidase"/>
</dbReference>
<sequence>MKTIKITITLLAFCNVLFACQPSKGIIKKSEFIFHPGDVSFRSCHASTITETDEGLMVAWFGGTHEKNKDVGIWVSKYINGNWTKPVEVANGVQHKDKRYPCWNPVLFSNGDEIKLFYKVGPNCADWWGEVISTNNFGETWSASRRLPEDIWGPIKNKPVMLKNGDLICPSSTEYDGWRVHVEITSDMGNTWERTRALNDGKKLSVIQPTLLVHGDKKLQMLCRSKNNRIMSSWSDDAGRTWTGFEPIALPNPNSGIDAVTLADGRFLLVYNHIGIDKSKWGKRNILNLAVSENGVDWEAVALLENDPDKNAEYSYPAVIQSKDGLIHITYTWKRESIKHLVIDLGNVKAKPIKNGLWPEGMGIIPN</sequence>
<dbReference type="CDD" id="cd15482">
    <property type="entry name" value="Sialidase_non-viral"/>
    <property type="match status" value="1"/>
</dbReference>
<dbReference type="Pfam" id="PF13088">
    <property type="entry name" value="BNR_2"/>
    <property type="match status" value="1"/>
</dbReference>
<dbReference type="EMBL" id="UOEP01000026">
    <property type="protein sequence ID" value="VAW13684.1"/>
    <property type="molecule type" value="Genomic_DNA"/>
</dbReference>